<feature type="transmembrane region" description="Helical" evidence="1">
    <location>
        <begin position="1113"/>
        <end position="1134"/>
    </location>
</feature>
<comment type="caution">
    <text evidence="3">The sequence shown here is derived from an EMBL/GenBank/DDBJ whole genome shotgun (WGS) entry which is preliminary data.</text>
</comment>
<keyword evidence="1" id="KW-0472">Membrane</keyword>
<dbReference type="EMBL" id="QJKD01000008">
    <property type="protein sequence ID" value="PXX52142.1"/>
    <property type="molecule type" value="Genomic_DNA"/>
</dbReference>
<evidence type="ECO:0000256" key="2">
    <source>
        <dbReference type="SAM" id="SignalP"/>
    </source>
</evidence>
<name>A0A2V3Y3K3_9FIRM</name>
<dbReference type="GeneID" id="86062629"/>
<dbReference type="PROSITE" id="PS51257">
    <property type="entry name" value="PROKAR_LIPOPROTEIN"/>
    <property type="match status" value="1"/>
</dbReference>
<dbReference type="Proteomes" id="UP000248057">
    <property type="component" value="Unassembled WGS sequence"/>
</dbReference>
<feature type="signal peptide" evidence="2">
    <location>
        <begin position="1"/>
        <end position="25"/>
    </location>
</feature>
<keyword evidence="2" id="KW-0732">Signal</keyword>
<gene>
    <name evidence="3" type="ORF">DFR60_108228</name>
</gene>
<keyword evidence="1" id="KW-1133">Transmembrane helix</keyword>
<dbReference type="Gene3D" id="2.160.20.110">
    <property type="match status" value="3"/>
</dbReference>
<feature type="chain" id="PRO_5016112351" description="GLUG motif-containing protein" evidence="2">
    <location>
        <begin position="26"/>
        <end position="1138"/>
    </location>
</feature>
<sequence>MNKRSIISFLMACVLFASCASPVFAVEQERIVSIDSTQEFLEFAKNCTLDTWSQGKEFRLTSDLDLRGTDFVSVPTFGGLFDGQGHTIKGWSVSHSVSNVGVFGIVQPGAVVKNLQVTGSIVSAGTQDVLGGIAGTNYGTIHDCSFNGTVKGRSTVGGIAGSNETSGVITGCRVSGIISGTHFTGGIVGLNSGSMINCTNNGAVNTDYVELPAFLENIEIDWERPNSAENVPAHTDTGGISGYSTGSIESCTNNGSVGYPHVGYNVGGISGRQSGYLSGCVNNGTINGRKDVGGIVGQMAPDIRLTFSGTDIQQLETELNTLHRLLDQTLTDADAASTTASAQTTTALGYLDTARDSADSLNSQITGFVDGNVSSTNDLSALIRKYIGRLPGILSELEDASEEASQAFSELQKVAPQLNDLTLISDDAIRDLQEAVSHLREASAYLSAGVEEIQAAVDILVNDRYLPDMDAEMKQLQTDSTAFANAVEAVAEIVEEAAAEYEAAGTIGRETLEKLLQSLTDVMTCGSAVATDLDDIMQKIDWDRIGQEAEGLQGDIQSALSHLSRSINYFSNTFGEINHSLSVLAAFLEHLEEANGAISPIAGQIQSALQTLESASDSLSGVVIQLYQWAADLSGEDDIRFQGLGEAYTQSSERLNAALTGLSGSLSSLNSTLGSSNDTLVDDLRAVNNQFMVVMDLMLALCDDVGTDGPDPKNYYEDISNEDIYETREGKVAGCKNTGTVDGDVNVGGVAGSMAIEYDLDPEDDISISGTRSCDFKYQTRAIALECVNIGSVTSKKDYAGGIVGRMDLGTVYTCENYGFISSTSGDYVGGIAGQSLSIIRKSFTKSFLSGRRYVGGIAGQGKDISECYTLVNVRGDSQNAAAIAGDATGILSGNYFVSDDLAGVDRVSLSGKAEPMSYEALLLAEGLPTRFKSLSMIFMADNAVVKTLSVQYGETLEHSHVPDVPYKEGCYGQWSRSDFTNLRFDDVVEAVYTRYCTTLASSALRSNGQSVILVDGQFSQDDAITVTKGDASGVPLDEIDEYWRVSMPGDGAQQHIIRYQPLNGKPEKTTIYLYVDGQWSKADTEVMGSYLLLSADGTEVQLAIRSAEQSRMLLIAIGMGAALLALILAGKVITTRN</sequence>
<evidence type="ECO:0000313" key="3">
    <source>
        <dbReference type="EMBL" id="PXX52142.1"/>
    </source>
</evidence>
<dbReference type="SUPFAM" id="SSF58104">
    <property type="entry name" value="Methyl-accepting chemotaxis protein (MCP) signaling domain"/>
    <property type="match status" value="1"/>
</dbReference>
<reference evidence="3 4" key="1">
    <citation type="submission" date="2018-05" db="EMBL/GenBank/DDBJ databases">
        <title>Genomic Encyclopedia of Type Strains, Phase IV (KMG-IV): sequencing the most valuable type-strain genomes for metagenomic binning, comparative biology and taxonomic classification.</title>
        <authorList>
            <person name="Goeker M."/>
        </authorList>
    </citation>
    <scope>NUCLEOTIDE SEQUENCE [LARGE SCALE GENOMIC DNA]</scope>
    <source>
        <strain evidence="3 4">DSM 24995</strain>
    </source>
</reference>
<accession>A0A2V3Y3K3</accession>
<proteinExistence type="predicted"/>
<protein>
    <recommendedName>
        <fullName evidence="5">GLUG motif-containing protein</fullName>
    </recommendedName>
</protein>
<evidence type="ECO:0000256" key="1">
    <source>
        <dbReference type="SAM" id="Phobius"/>
    </source>
</evidence>
<keyword evidence="4" id="KW-1185">Reference proteome</keyword>
<evidence type="ECO:0000313" key="4">
    <source>
        <dbReference type="Proteomes" id="UP000248057"/>
    </source>
</evidence>
<keyword evidence="1" id="KW-0812">Transmembrane</keyword>
<dbReference type="RefSeq" id="WP_110323937.1">
    <property type="nucleotide sequence ID" value="NZ_QJKD01000008.1"/>
</dbReference>
<dbReference type="AlphaFoldDB" id="A0A2V3Y3K3"/>
<organism evidence="3 4">
    <name type="scientific">Hungatella effluvii</name>
    <dbReference type="NCBI Taxonomy" id="1096246"/>
    <lineage>
        <taxon>Bacteria</taxon>
        <taxon>Bacillati</taxon>
        <taxon>Bacillota</taxon>
        <taxon>Clostridia</taxon>
        <taxon>Lachnospirales</taxon>
        <taxon>Lachnospiraceae</taxon>
        <taxon>Hungatella</taxon>
    </lineage>
</organism>
<evidence type="ECO:0008006" key="5">
    <source>
        <dbReference type="Google" id="ProtNLM"/>
    </source>
</evidence>